<protein>
    <submittedName>
        <fullName evidence="4">Ultraviolet-B receptor UVR8</fullName>
    </submittedName>
</protein>
<name>A0A9P1FWS0_9DINO</name>
<dbReference type="InterPro" id="IPR011010">
    <property type="entry name" value="DNA_brk_join_enz"/>
</dbReference>
<feature type="compositionally biased region" description="Acidic residues" evidence="2">
    <location>
        <begin position="392"/>
        <end position="409"/>
    </location>
</feature>
<dbReference type="Proteomes" id="UP001152797">
    <property type="component" value="Unassembled WGS sequence"/>
</dbReference>
<keyword evidence="1" id="KW-0233">DNA recombination</keyword>
<feature type="region of interest" description="Disordered" evidence="2">
    <location>
        <begin position="305"/>
        <end position="324"/>
    </location>
</feature>
<feature type="region of interest" description="Disordered" evidence="2">
    <location>
        <begin position="258"/>
        <end position="278"/>
    </location>
</feature>
<feature type="region of interest" description="Disordered" evidence="2">
    <location>
        <begin position="380"/>
        <end position="412"/>
    </location>
</feature>
<accession>A0A9P1FWS0</accession>
<organism evidence="3">
    <name type="scientific">Cladocopium goreaui</name>
    <dbReference type="NCBI Taxonomy" id="2562237"/>
    <lineage>
        <taxon>Eukaryota</taxon>
        <taxon>Sar</taxon>
        <taxon>Alveolata</taxon>
        <taxon>Dinophyceae</taxon>
        <taxon>Suessiales</taxon>
        <taxon>Symbiodiniaceae</taxon>
        <taxon>Cladocopium</taxon>
    </lineage>
</organism>
<evidence type="ECO:0000256" key="2">
    <source>
        <dbReference type="SAM" id="MobiDB-lite"/>
    </source>
</evidence>
<dbReference type="GO" id="GO:0015074">
    <property type="term" value="P:DNA integration"/>
    <property type="evidence" value="ECO:0007669"/>
    <property type="project" value="InterPro"/>
</dbReference>
<dbReference type="EMBL" id="CAMXCT010001383">
    <property type="protein sequence ID" value="CAI3989570.1"/>
    <property type="molecule type" value="Genomic_DNA"/>
</dbReference>
<feature type="region of interest" description="Disordered" evidence="2">
    <location>
        <begin position="621"/>
        <end position="680"/>
    </location>
</feature>
<reference evidence="4 5" key="2">
    <citation type="submission" date="2024-05" db="EMBL/GenBank/DDBJ databases">
        <authorList>
            <person name="Chen Y."/>
            <person name="Shah S."/>
            <person name="Dougan E. K."/>
            <person name="Thang M."/>
            <person name="Chan C."/>
        </authorList>
    </citation>
    <scope>NUCLEOTIDE SEQUENCE [LARGE SCALE GENOMIC DNA]</scope>
</reference>
<dbReference type="GO" id="GO:0006310">
    <property type="term" value="P:DNA recombination"/>
    <property type="evidence" value="ECO:0007669"/>
    <property type="project" value="UniProtKB-KW"/>
</dbReference>
<keyword evidence="5" id="KW-1185">Reference proteome</keyword>
<proteinExistence type="predicted"/>
<evidence type="ECO:0000313" key="5">
    <source>
        <dbReference type="Proteomes" id="UP001152797"/>
    </source>
</evidence>
<sequence length="1689" mass="185495">MSSSTLAGLAVEVEGLREDLRVVNRKLDRLLELVVGHFENSSVSSFELVGQETGGSPELSATAPAPISSSPAAAAAGQSWAERERICEEIGNFLTRALAGGHRGNSGRDKLKLASRLYLVVRDFSGTVTTRPVRVVSKFSEVKELCSVGNNWGDSIFVGLPSQREGRAVCETAGFGGLTKPIACSLAACDEESRERIAGDVSVRGWLGLLSPALEAGITYGRDVEPDHSFGVGGLGEPLVPDAEALAEVFNERFNIFHTADSTGGDPPGARDAPGERAESDRMAQLEATMLNMQENLQKLLEKKAGSPPSLGARPKASGVRPVPVSAIGPPPGLVREDFAGLDPQVVRSALDSGVSEAHLREMANLMSKHPQRMEDVPRAPAGLRHAGPLDESGDEEEIDGEPLEEEGDSGGPVEKAILQLTKVCQALAKPQMKRGSNIEQILDNTGLTGGAEGSGSVGARKNATALRALKKCLLEQPEYIYQTIEGAMAQDFQSRAARPGEPLQGGSVRGWLETRSRITNHQAHVRWAWAVGAIWDALILGNIKEARARCAVLIAAADQTSIDAGSWLLSGVALLEPAPPFHTFAAHQSPGHQELQHSALLDPRWMELFLSHVKEMDSYQETKRKLSKPTVQAGAASRGDDEKIAKAKAKSKGKGKGALKQAEVPAPNSVRVPGSRAGKYSGKQLGDGSLFGRFSSDQSYTEAGSQSRTLPMPLPYPEACCAEVRGSGEDGEVRARKKLVNCIVICLNYLHLGRSTTWPADCRLGRKLNKPQWAAVKRFEGFLDDWVSSDVFGPEEMGRVAPKVESMEDVLKQLESIAHELRTSTSCRYFPETHDGKQGPLLMRGRGEVVGKLDSCPFSTFKPVEADRLKFVGVPSFNPVPFLDKQSADVSKVKVGVIIDDFVTLSEVQAGTTEVSAGAALADELDHIYREVGLIPHTEKGFRDLLKSSFWGSDFNGEDGRRGFAPMGSWESKKSYQEKKTSASEALNQELSRHLGLLLFNDSYSECIYFPSAENPADDPTRGQDLRSPSMDVPEFLLEAMQGRFGPLDEWLASHNISTLARDADEAGGPWQFKGVHGWLGRKAAREVIETLQCFRKDQIFLGTNEQWPPSEAGFLDLFSGECGAARELNKLTGRWVATFDILHDPSEDLLSGFLQRRIERLISLGAILGWGAAPVCCSFSVAVTPPIRTVLRPYGIAEVSDKTKKKILQGNKSAKWLLRLMQISLDSSIQFWLENPDLSWLFRLPCWKKFVLKHWEKLGFWRTDFCRFGKKWRKRTRILTTTVLKNQKTLCLGGHVHQTLRGRSAWHRKSWTLVAQPYPRGLCRALATGLAISSGLVEREKFDPAECARCSGCRIGEATNPGPAGRGRNLLLENIPLVEAKTLAMQSKYWKWFEDWACGGLSREAFGVLCQKPYLLCVLLKEFGNYLFSQGKSLHVYRHLIVYVQKTVLEAKPFMSLNWDMVARWEMLEPPTHRVPIPSSVLRAMVAAAVLLRWHRFGTALCLSFYGITRPGEVLRAVRKDLVLPEDLLLEEQTVAYLRVGEPKPRRRGKGRVQHASIHNELVVRFAAAVFGHIPLAELLYPISHGSFRRRWDFILRLLGISASVKLTPGSLRGGGAVAAYHAGIDLSKLCWRMRLKSLTTLESYVQEVAAATLLSELPAEARRRIKQFSDMFEPCLLATLAPRAPV</sequence>
<dbReference type="EMBL" id="CAMXCT030001383">
    <property type="protein sequence ID" value="CAL4776882.1"/>
    <property type="molecule type" value="Genomic_DNA"/>
</dbReference>
<dbReference type="InterPro" id="IPR013762">
    <property type="entry name" value="Integrase-like_cat_sf"/>
</dbReference>
<dbReference type="Gene3D" id="1.10.443.10">
    <property type="entry name" value="Intergrase catalytic core"/>
    <property type="match status" value="1"/>
</dbReference>
<evidence type="ECO:0000256" key="1">
    <source>
        <dbReference type="ARBA" id="ARBA00023172"/>
    </source>
</evidence>
<keyword evidence="4" id="KW-0675">Receptor</keyword>
<reference evidence="3" key="1">
    <citation type="submission" date="2022-10" db="EMBL/GenBank/DDBJ databases">
        <authorList>
            <person name="Chen Y."/>
            <person name="Dougan E. K."/>
            <person name="Chan C."/>
            <person name="Rhodes N."/>
            <person name="Thang M."/>
        </authorList>
    </citation>
    <scope>NUCLEOTIDE SEQUENCE</scope>
</reference>
<dbReference type="SUPFAM" id="SSF56349">
    <property type="entry name" value="DNA breaking-rejoining enzymes"/>
    <property type="match status" value="1"/>
</dbReference>
<evidence type="ECO:0000313" key="4">
    <source>
        <dbReference type="EMBL" id="CAL4776882.1"/>
    </source>
</evidence>
<evidence type="ECO:0000313" key="3">
    <source>
        <dbReference type="EMBL" id="CAI3989570.1"/>
    </source>
</evidence>
<feature type="compositionally biased region" description="Basic residues" evidence="2">
    <location>
        <begin position="647"/>
        <end position="658"/>
    </location>
</feature>
<dbReference type="OrthoDB" id="443315at2759"/>
<dbReference type="GO" id="GO:0003677">
    <property type="term" value="F:DNA binding"/>
    <property type="evidence" value="ECO:0007669"/>
    <property type="project" value="InterPro"/>
</dbReference>
<dbReference type="EMBL" id="CAMXCT020001383">
    <property type="protein sequence ID" value="CAL1142945.1"/>
    <property type="molecule type" value="Genomic_DNA"/>
</dbReference>
<gene>
    <name evidence="3" type="ORF">C1SCF055_LOCUS16637</name>
</gene>
<comment type="caution">
    <text evidence="3">The sequence shown here is derived from an EMBL/GenBank/DDBJ whole genome shotgun (WGS) entry which is preliminary data.</text>
</comment>